<name>A0A0E1EPX5_STRAG</name>
<dbReference type="Proteomes" id="UP000256718">
    <property type="component" value="Unassembled WGS sequence"/>
</dbReference>
<protein>
    <submittedName>
        <fullName evidence="2">Short-chain dehydrogenase</fullName>
    </submittedName>
</protein>
<evidence type="ECO:0000313" key="4">
    <source>
        <dbReference type="Proteomes" id="UP000256718"/>
    </source>
</evidence>
<evidence type="ECO:0000313" key="2">
    <source>
        <dbReference type="EMBL" id="RDY80051.1"/>
    </source>
</evidence>
<dbReference type="SUPFAM" id="SSF51735">
    <property type="entry name" value="NAD(P)-binding Rossmann-fold domains"/>
    <property type="match status" value="1"/>
</dbReference>
<evidence type="ECO:0000313" key="1">
    <source>
        <dbReference type="EMBL" id="OCM71481.1"/>
    </source>
</evidence>
<reference evidence="1 3" key="1">
    <citation type="journal article" date="2016" name="Sci. Rep.">
        <title>Serotype IV Streptococcus agalactiae ST-452 has arisen from large genomic recombination events between CC23 and the hypervirulent CC17 lineages.</title>
        <authorList>
            <person name="Campisi E."/>
            <person name="Rinaudo C.D."/>
            <person name="Donati C."/>
            <person name="Barucco M."/>
            <person name="Torricelli G."/>
            <person name="Edwards M.S."/>
            <person name="Baker C.J."/>
            <person name="Margarit I."/>
            <person name="Rosini R."/>
        </authorList>
    </citation>
    <scope>NUCLEOTIDE SEQUENCE [LARGE SCALE GENOMIC DNA]</scope>
    <source>
        <strain evidence="1 3">CZ-PW-140</strain>
    </source>
</reference>
<dbReference type="Gene3D" id="3.40.50.720">
    <property type="entry name" value="NAD(P)-binding Rossmann-like Domain"/>
    <property type="match status" value="1"/>
</dbReference>
<dbReference type="RefSeq" id="WP_001873390.1">
    <property type="nucleotide sequence ID" value="NZ_BCNI01000001.1"/>
</dbReference>
<reference evidence="2 4" key="2">
    <citation type="journal article" date="2018" name="Emerg. Microbes Infect.">
        <title>Phenotypic and molecular analysis of nontypeable Group B streptococci: identification of cps2a and hybrid cps2a/cps5 Group B streptococcal capsule gene clusters.</title>
        <authorList>
            <person name="Alhhazmi A."/>
            <person name="Tyrrell G.J."/>
        </authorList>
    </citation>
    <scope>NUCLEOTIDE SEQUENCE [LARGE SCALE GENOMIC DNA]</scope>
    <source>
        <strain evidence="2 4">PLGBS17</strain>
    </source>
</reference>
<organism evidence="2 4">
    <name type="scientific">Streptococcus agalactiae</name>
    <dbReference type="NCBI Taxonomy" id="1311"/>
    <lineage>
        <taxon>Bacteria</taxon>
        <taxon>Bacillati</taxon>
        <taxon>Bacillota</taxon>
        <taxon>Bacilli</taxon>
        <taxon>Lactobacillales</taxon>
        <taxon>Streptococcaceae</taxon>
        <taxon>Streptococcus</taxon>
    </lineage>
</organism>
<evidence type="ECO:0000313" key="3">
    <source>
        <dbReference type="Proteomes" id="UP000093122"/>
    </source>
</evidence>
<dbReference type="InterPro" id="IPR036291">
    <property type="entry name" value="NAD(P)-bd_dom_sf"/>
</dbReference>
<gene>
    <name evidence="1" type="ORF">AX245_09755</name>
    <name evidence="2" type="ORF">C4618_08410</name>
</gene>
<sequence>MTKTIVITEASSGIGEATAKFFAKKGWQVAATM</sequence>
<proteinExistence type="predicted"/>
<dbReference type="Proteomes" id="UP000093122">
    <property type="component" value="Unassembled WGS sequence"/>
</dbReference>
<dbReference type="KEGG" id="sage:EN72_09450"/>
<dbReference type="EMBL" id="QHGZ01000181">
    <property type="protein sequence ID" value="RDY80051.1"/>
    <property type="molecule type" value="Genomic_DNA"/>
</dbReference>
<accession>A0A0E1EPX5</accession>
<comment type="caution">
    <text evidence="2">The sequence shown here is derived from an EMBL/GenBank/DDBJ whole genome shotgun (WGS) entry which is preliminary data.</text>
</comment>
<dbReference type="AlphaFoldDB" id="A0A0E1EPX5"/>
<dbReference type="EMBL" id="MAWT01000022">
    <property type="protein sequence ID" value="OCM71481.1"/>
    <property type="molecule type" value="Genomic_DNA"/>
</dbReference>